<dbReference type="GO" id="GO:0046983">
    <property type="term" value="F:protein dimerization activity"/>
    <property type="evidence" value="ECO:0007669"/>
    <property type="project" value="InterPro"/>
</dbReference>
<dbReference type="GO" id="GO:0000155">
    <property type="term" value="F:phosphorelay sensor kinase activity"/>
    <property type="evidence" value="ECO:0007669"/>
    <property type="project" value="InterPro"/>
</dbReference>
<dbReference type="InterPro" id="IPR005467">
    <property type="entry name" value="His_kinase_dom"/>
</dbReference>
<evidence type="ECO:0000256" key="12">
    <source>
        <dbReference type="ARBA" id="ARBA00022777"/>
    </source>
</evidence>
<dbReference type="PANTHER" id="PTHR24421:SF10">
    <property type="entry name" value="NITRATE_NITRITE SENSOR PROTEIN NARQ"/>
    <property type="match status" value="1"/>
</dbReference>
<evidence type="ECO:0000256" key="10">
    <source>
        <dbReference type="ARBA" id="ARBA00022723"/>
    </source>
</evidence>
<evidence type="ECO:0000256" key="1">
    <source>
        <dbReference type="ARBA" id="ARBA00000085"/>
    </source>
</evidence>
<keyword evidence="12" id="KW-0418">Kinase</keyword>
<evidence type="ECO:0000256" key="6">
    <source>
        <dbReference type="ARBA" id="ARBA00022485"/>
    </source>
</evidence>
<sequence length="192" mass="21771">ISRELHDSVIQEMLNIDVQLRLLKYQQDKEKILDDVKNIEGLMSQLVDDVRHLSVELRPASLDDLGLEAAFKSYFKQFEENYGMQINYVSNIVNHRFDSEVETVVYRVVQEAVYNALKYAGVSEVEVTIQQNELTLIAEIIDRGQGFDPSSKPRGSGLGLYGMKERSELVEGNLNIETHIGKGTIITLEVPL</sequence>
<dbReference type="EMBL" id="AVST01000015">
    <property type="protein sequence ID" value="ERH71778.1"/>
    <property type="molecule type" value="Genomic_DNA"/>
</dbReference>
<dbReference type="PANTHER" id="PTHR24421">
    <property type="entry name" value="NITRATE/NITRITE SENSOR PROTEIN NARX-RELATED"/>
    <property type="match status" value="1"/>
</dbReference>
<evidence type="ECO:0000256" key="3">
    <source>
        <dbReference type="ARBA" id="ARBA00004496"/>
    </source>
</evidence>
<evidence type="ECO:0000259" key="19">
    <source>
        <dbReference type="PROSITE" id="PS50109"/>
    </source>
</evidence>
<dbReference type="Proteomes" id="UP000016517">
    <property type="component" value="Unassembled WGS sequence"/>
</dbReference>
<dbReference type="GO" id="GO:0051539">
    <property type="term" value="F:4 iron, 4 sulfur cluster binding"/>
    <property type="evidence" value="ECO:0007669"/>
    <property type="project" value="UniProtKB-KW"/>
</dbReference>
<keyword evidence="15" id="KW-0902">Two-component regulatory system</keyword>
<keyword evidence="7" id="KW-0963">Cytoplasm</keyword>
<proteinExistence type="predicted"/>
<dbReference type="Gene3D" id="1.20.5.1930">
    <property type="match status" value="1"/>
</dbReference>
<evidence type="ECO:0000313" key="21">
    <source>
        <dbReference type="Proteomes" id="UP000016517"/>
    </source>
</evidence>
<dbReference type="InterPro" id="IPR050482">
    <property type="entry name" value="Sensor_HK_TwoCompSys"/>
</dbReference>
<protein>
    <recommendedName>
        <fullName evidence="5">Oxygen sensor histidine kinase NreB</fullName>
        <ecNumber evidence="4">2.7.13.3</ecNumber>
    </recommendedName>
    <alternativeName>
        <fullName evidence="18">Nitrogen regulation protein B</fullName>
    </alternativeName>
</protein>
<dbReference type="CDD" id="cd16917">
    <property type="entry name" value="HATPase_UhpB-NarQ-NarX-like"/>
    <property type="match status" value="1"/>
</dbReference>
<comment type="cofactor">
    <cofactor evidence="2">
        <name>[4Fe-4S] cluster</name>
        <dbReference type="ChEBI" id="CHEBI:49883"/>
    </cofactor>
</comment>
<evidence type="ECO:0000313" key="20">
    <source>
        <dbReference type="EMBL" id="ERH71778.1"/>
    </source>
</evidence>
<comment type="caution">
    <text evidence="20">The sequence shown here is derived from an EMBL/GenBank/DDBJ whole genome shotgun (WGS) entry which is preliminary data.</text>
</comment>
<keyword evidence="10" id="KW-0479">Metal-binding</keyword>
<dbReference type="InterPro" id="IPR003594">
    <property type="entry name" value="HATPase_dom"/>
</dbReference>
<dbReference type="InterPro" id="IPR036890">
    <property type="entry name" value="HATPase_C_sf"/>
</dbReference>
<keyword evidence="8" id="KW-0597">Phosphoprotein</keyword>
<comment type="subcellular location">
    <subcellularLocation>
        <location evidence="3">Cytoplasm</location>
    </subcellularLocation>
</comment>
<dbReference type="PROSITE" id="PS50109">
    <property type="entry name" value="HIS_KIN"/>
    <property type="match status" value="1"/>
</dbReference>
<evidence type="ECO:0000256" key="18">
    <source>
        <dbReference type="ARBA" id="ARBA00030800"/>
    </source>
</evidence>
<evidence type="ECO:0000256" key="15">
    <source>
        <dbReference type="ARBA" id="ARBA00023012"/>
    </source>
</evidence>
<evidence type="ECO:0000256" key="14">
    <source>
        <dbReference type="ARBA" id="ARBA00023004"/>
    </source>
</evidence>
<name>A0AAV3K400_ACIBA</name>
<evidence type="ECO:0000256" key="17">
    <source>
        <dbReference type="ARBA" id="ARBA00024827"/>
    </source>
</evidence>
<dbReference type="PRINTS" id="PR00344">
    <property type="entry name" value="BCTRLSENSOR"/>
</dbReference>
<organism evidence="20 21">
    <name type="scientific">Acinetobacter baumannii EGD-HP18</name>
    <dbReference type="NCBI Taxonomy" id="1358412"/>
    <lineage>
        <taxon>Bacteria</taxon>
        <taxon>Pseudomonadati</taxon>
        <taxon>Pseudomonadota</taxon>
        <taxon>Gammaproteobacteria</taxon>
        <taxon>Moraxellales</taxon>
        <taxon>Moraxellaceae</taxon>
        <taxon>Acinetobacter</taxon>
        <taxon>Acinetobacter calcoaceticus/baumannii complex</taxon>
    </lineage>
</organism>
<reference evidence="20 21" key="1">
    <citation type="submission" date="2013-08" db="EMBL/GenBank/DDBJ databases">
        <title>Study of Ammonical-Nitrogen removal by Nitrification Denitrification process using lab isolates.</title>
        <authorList>
            <person name="Khardenavis A.A."/>
            <person name="Pal R.R."/>
            <person name="Kapley A."/>
            <person name="Qureshi A."/>
            <person name="Purohit H.J."/>
        </authorList>
    </citation>
    <scope>NUCLEOTIDE SEQUENCE [LARGE SCALE GENOMIC DNA]</scope>
    <source>
        <strain evidence="20 21">EGD-HP18</strain>
    </source>
</reference>
<keyword evidence="14" id="KW-0408">Iron</keyword>
<evidence type="ECO:0000256" key="7">
    <source>
        <dbReference type="ARBA" id="ARBA00022490"/>
    </source>
</evidence>
<dbReference type="InterPro" id="IPR004358">
    <property type="entry name" value="Sig_transdc_His_kin-like_C"/>
</dbReference>
<evidence type="ECO:0000256" key="16">
    <source>
        <dbReference type="ARBA" id="ARBA00023014"/>
    </source>
</evidence>
<dbReference type="SMART" id="SM00387">
    <property type="entry name" value="HATPase_c"/>
    <property type="match status" value="1"/>
</dbReference>
<dbReference type="GO" id="GO:0005737">
    <property type="term" value="C:cytoplasm"/>
    <property type="evidence" value="ECO:0007669"/>
    <property type="project" value="UniProtKB-SubCell"/>
</dbReference>
<dbReference type="Pfam" id="PF02518">
    <property type="entry name" value="HATPase_c"/>
    <property type="match status" value="1"/>
</dbReference>
<keyword evidence="13" id="KW-0067">ATP-binding</keyword>
<dbReference type="SUPFAM" id="SSF55874">
    <property type="entry name" value="ATPase domain of HSP90 chaperone/DNA topoisomerase II/histidine kinase"/>
    <property type="match status" value="1"/>
</dbReference>
<comment type="catalytic activity">
    <reaction evidence="1">
        <text>ATP + protein L-histidine = ADP + protein N-phospho-L-histidine.</text>
        <dbReference type="EC" id="2.7.13.3"/>
    </reaction>
</comment>
<dbReference type="InterPro" id="IPR011712">
    <property type="entry name" value="Sig_transdc_His_kin_sub3_dim/P"/>
</dbReference>
<dbReference type="GO" id="GO:0046872">
    <property type="term" value="F:metal ion binding"/>
    <property type="evidence" value="ECO:0007669"/>
    <property type="project" value="UniProtKB-KW"/>
</dbReference>
<comment type="function">
    <text evidence="17">Member of the two-component regulatory system NreB/NreC involved in the control of dissimilatory nitrate/nitrite reduction in response to oxygen. NreB functions as a direct oxygen sensor histidine kinase which is autophosphorylated, in the absence of oxygen, probably at the conserved histidine residue, and transfers its phosphate group probably to a conserved aspartate residue of NreC. NreB/NreC activates the expression of the nitrate (narGHJI) and nitrite (nir) reductase operons, as well as the putative nitrate transporter gene narT.</text>
</comment>
<evidence type="ECO:0000256" key="2">
    <source>
        <dbReference type="ARBA" id="ARBA00001966"/>
    </source>
</evidence>
<dbReference type="AlphaFoldDB" id="A0AAV3K400"/>
<feature type="non-terminal residue" evidence="20">
    <location>
        <position position="1"/>
    </location>
</feature>
<evidence type="ECO:0000256" key="4">
    <source>
        <dbReference type="ARBA" id="ARBA00012438"/>
    </source>
</evidence>
<keyword evidence="6" id="KW-0004">4Fe-4S</keyword>
<dbReference type="GO" id="GO:0005524">
    <property type="term" value="F:ATP binding"/>
    <property type="evidence" value="ECO:0007669"/>
    <property type="project" value="UniProtKB-KW"/>
</dbReference>
<dbReference type="Gene3D" id="3.30.565.10">
    <property type="entry name" value="Histidine kinase-like ATPase, C-terminal domain"/>
    <property type="match status" value="1"/>
</dbReference>
<accession>A0AAV3K400</accession>
<evidence type="ECO:0000256" key="5">
    <source>
        <dbReference type="ARBA" id="ARBA00017322"/>
    </source>
</evidence>
<feature type="domain" description="Histidine kinase" evidence="19">
    <location>
        <begin position="1"/>
        <end position="192"/>
    </location>
</feature>
<evidence type="ECO:0000256" key="8">
    <source>
        <dbReference type="ARBA" id="ARBA00022553"/>
    </source>
</evidence>
<keyword evidence="16" id="KW-0411">Iron-sulfur</keyword>
<dbReference type="GO" id="GO:0016020">
    <property type="term" value="C:membrane"/>
    <property type="evidence" value="ECO:0007669"/>
    <property type="project" value="InterPro"/>
</dbReference>
<evidence type="ECO:0000256" key="9">
    <source>
        <dbReference type="ARBA" id="ARBA00022679"/>
    </source>
</evidence>
<dbReference type="EC" id="2.7.13.3" evidence="4"/>
<dbReference type="Pfam" id="PF07730">
    <property type="entry name" value="HisKA_3"/>
    <property type="match status" value="1"/>
</dbReference>
<evidence type="ECO:0000256" key="13">
    <source>
        <dbReference type="ARBA" id="ARBA00022840"/>
    </source>
</evidence>
<gene>
    <name evidence="20" type="ORF">N173_20275</name>
</gene>
<keyword evidence="9" id="KW-0808">Transferase</keyword>
<evidence type="ECO:0000256" key="11">
    <source>
        <dbReference type="ARBA" id="ARBA00022741"/>
    </source>
</evidence>
<keyword evidence="11" id="KW-0547">Nucleotide-binding</keyword>